<evidence type="ECO:0000313" key="13">
    <source>
        <dbReference type="Proteomes" id="UP000594681"/>
    </source>
</evidence>
<comment type="catalytic activity">
    <reaction evidence="9 10">
        <text>dTMP + ATP = dTDP + ADP</text>
        <dbReference type="Rhea" id="RHEA:13517"/>
        <dbReference type="ChEBI" id="CHEBI:30616"/>
        <dbReference type="ChEBI" id="CHEBI:58369"/>
        <dbReference type="ChEBI" id="CHEBI:63528"/>
        <dbReference type="ChEBI" id="CHEBI:456216"/>
        <dbReference type="EC" id="2.7.4.9"/>
    </reaction>
</comment>
<keyword evidence="8 10" id="KW-0067">ATP-binding</keyword>
<evidence type="ECO:0000256" key="2">
    <source>
        <dbReference type="ARBA" id="ARBA00012980"/>
    </source>
</evidence>
<evidence type="ECO:0000256" key="8">
    <source>
        <dbReference type="ARBA" id="ARBA00022840"/>
    </source>
</evidence>
<comment type="caution">
    <text evidence="10">Lacks conserved residue(s) required for the propagation of feature annotation.</text>
</comment>
<evidence type="ECO:0000256" key="10">
    <source>
        <dbReference type="HAMAP-Rule" id="MF_00165"/>
    </source>
</evidence>
<dbReference type="InterPro" id="IPR027417">
    <property type="entry name" value="P-loop_NTPase"/>
</dbReference>
<dbReference type="Gene3D" id="3.40.50.300">
    <property type="entry name" value="P-loop containing nucleotide triphosphate hydrolases"/>
    <property type="match status" value="1"/>
</dbReference>
<dbReference type="InterPro" id="IPR018095">
    <property type="entry name" value="Thymidylate_kin_CS"/>
</dbReference>
<evidence type="ECO:0000256" key="1">
    <source>
        <dbReference type="ARBA" id="ARBA00009776"/>
    </source>
</evidence>
<dbReference type="PANTHER" id="PTHR10344">
    <property type="entry name" value="THYMIDYLATE KINASE"/>
    <property type="match status" value="1"/>
</dbReference>
<comment type="similarity">
    <text evidence="1 10">Belongs to the thymidylate kinase family.</text>
</comment>
<dbReference type="RefSeq" id="WP_165008511.1">
    <property type="nucleotide sequence ID" value="NZ_CP064954.1"/>
</dbReference>
<gene>
    <name evidence="10" type="primary">tmk</name>
    <name evidence="12" type="ORF">G7Y31_02990</name>
</gene>
<sequence>MIIAVEGIDGAGKNTLVGRLRAELDVPVRVLAFPRYADSVHAQLAQAALFGKMGDLIDSVHGMATLFALDRFGAREELCFADEEVLLCDRYVASNAAYSAARLGDDSVCDWVADLEFSTLGLPRPDLQIFLDTAVDLAGQRASQRAVEDATRKKDEYEKNASLQADTAAAYRRLAAREWGGQWIVSADVDRITRDVVALVAQRTAPPHAAQS</sequence>
<dbReference type="PROSITE" id="PS01331">
    <property type="entry name" value="THYMIDYLATE_KINASE"/>
    <property type="match status" value="1"/>
</dbReference>
<dbReference type="HAMAP" id="MF_00165">
    <property type="entry name" value="Thymidylate_kinase"/>
    <property type="match status" value="1"/>
</dbReference>
<feature type="domain" description="Thymidylate kinase-like" evidence="11">
    <location>
        <begin position="5"/>
        <end position="178"/>
    </location>
</feature>
<dbReference type="PANTHER" id="PTHR10344:SF4">
    <property type="entry name" value="UMP-CMP KINASE 2, MITOCHONDRIAL"/>
    <property type="match status" value="1"/>
</dbReference>
<evidence type="ECO:0000256" key="5">
    <source>
        <dbReference type="ARBA" id="ARBA00022727"/>
    </source>
</evidence>
<dbReference type="Pfam" id="PF02223">
    <property type="entry name" value="Thymidylate_kin"/>
    <property type="match status" value="1"/>
</dbReference>
<keyword evidence="13" id="KW-1185">Reference proteome</keyword>
<keyword evidence="4 10" id="KW-0808">Transferase</keyword>
<dbReference type="KEGG" id="cliz:G7Y31_02990"/>
<dbReference type="Proteomes" id="UP000594681">
    <property type="component" value="Chromosome"/>
</dbReference>
<protein>
    <recommendedName>
        <fullName evidence="3 10">Thymidylate kinase</fullName>
        <ecNumber evidence="2 10">2.7.4.9</ecNumber>
    </recommendedName>
    <alternativeName>
        <fullName evidence="10">dTMP kinase</fullName>
    </alternativeName>
</protein>
<dbReference type="GO" id="GO:0006227">
    <property type="term" value="P:dUDP biosynthetic process"/>
    <property type="evidence" value="ECO:0007669"/>
    <property type="project" value="TreeGrafter"/>
</dbReference>
<dbReference type="GO" id="GO:0006233">
    <property type="term" value="P:dTDP biosynthetic process"/>
    <property type="evidence" value="ECO:0007669"/>
    <property type="project" value="InterPro"/>
</dbReference>
<evidence type="ECO:0000259" key="11">
    <source>
        <dbReference type="Pfam" id="PF02223"/>
    </source>
</evidence>
<evidence type="ECO:0000256" key="6">
    <source>
        <dbReference type="ARBA" id="ARBA00022741"/>
    </source>
</evidence>
<dbReference type="GO" id="GO:0005524">
    <property type="term" value="F:ATP binding"/>
    <property type="evidence" value="ECO:0007669"/>
    <property type="project" value="UniProtKB-UniRule"/>
</dbReference>
<dbReference type="NCBIfam" id="NF005923">
    <property type="entry name" value="PRK07933.1"/>
    <property type="match status" value="1"/>
</dbReference>
<dbReference type="GO" id="GO:0005829">
    <property type="term" value="C:cytosol"/>
    <property type="evidence" value="ECO:0007669"/>
    <property type="project" value="TreeGrafter"/>
</dbReference>
<dbReference type="EC" id="2.7.4.9" evidence="2 10"/>
<organism evidence="12 13">
    <name type="scientific">Corynebacterium lizhenjunii</name>
    <dbReference type="NCBI Taxonomy" id="2709394"/>
    <lineage>
        <taxon>Bacteria</taxon>
        <taxon>Bacillati</taxon>
        <taxon>Actinomycetota</taxon>
        <taxon>Actinomycetes</taxon>
        <taxon>Mycobacteriales</taxon>
        <taxon>Corynebacteriaceae</taxon>
        <taxon>Corynebacterium</taxon>
    </lineage>
</organism>
<dbReference type="GO" id="GO:0004798">
    <property type="term" value="F:dTMP kinase activity"/>
    <property type="evidence" value="ECO:0007669"/>
    <property type="project" value="UniProtKB-UniRule"/>
</dbReference>
<dbReference type="SUPFAM" id="SSF52540">
    <property type="entry name" value="P-loop containing nucleoside triphosphate hydrolases"/>
    <property type="match status" value="1"/>
</dbReference>
<evidence type="ECO:0000256" key="7">
    <source>
        <dbReference type="ARBA" id="ARBA00022777"/>
    </source>
</evidence>
<evidence type="ECO:0000313" key="12">
    <source>
        <dbReference type="EMBL" id="QPK79687.1"/>
    </source>
</evidence>
<evidence type="ECO:0000256" key="4">
    <source>
        <dbReference type="ARBA" id="ARBA00022679"/>
    </source>
</evidence>
<accession>A0A7T0KFJ7</accession>
<dbReference type="EMBL" id="CP064954">
    <property type="protein sequence ID" value="QPK79687.1"/>
    <property type="molecule type" value="Genomic_DNA"/>
</dbReference>
<dbReference type="InterPro" id="IPR018094">
    <property type="entry name" value="Thymidylate_kinase"/>
</dbReference>
<keyword evidence="6 10" id="KW-0547">Nucleotide-binding</keyword>
<evidence type="ECO:0000256" key="3">
    <source>
        <dbReference type="ARBA" id="ARBA00017144"/>
    </source>
</evidence>
<comment type="function">
    <text evidence="10">Phosphorylation of dTMP to form dTDP in both de novo and salvage pathways of dTTP synthesis.</text>
</comment>
<keyword evidence="5 10" id="KW-0545">Nucleotide biosynthesis</keyword>
<reference evidence="12 13" key="1">
    <citation type="submission" date="2020-11" db="EMBL/GenBank/DDBJ databases">
        <title>Corynebacterium sp. ZJ-599.</title>
        <authorList>
            <person name="Zhou J."/>
        </authorList>
    </citation>
    <scope>NUCLEOTIDE SEQUENCE [LARGE SCALE GENOMIC DNA]</scope>
    <source>
        <strain evidence="12 13">ZJ-599</strain>
    </source>
</reference>
<dbReference type="AlphaFoldDB" id="A0A7T0KFJ7"/>
<evidence type="ECO:0000256" key="9">
    <source>
        <dbReference type="ARBA" id="ARBA00048743"/>
    </source>
</evidence>
<keyword evidence="7 10" id="KW-0418">Kinase</keyword>
<name>A0A7T0KFJ7_9CORY</name>
<dbReference type="GO" id="GO:0006235">
    <property type="term" value="P:dTTP biosynthetic process"/>
    <property type="evidence" value="ECO:0007669"/>
    <property type="project" value="UniProtKB-UniRule"/>
</dbReference>
<proteinExistence type="inferred from homology"/>
<dbReference type="InterPro" id="IPR039430">
    <property type="entry name" value="Thymidylate_kin-like_dom"/>
</dbReference>